<dbReference type="EMBL" id="LAZR01003288">
    <property type="protein sequence ID" value="KKN19945.1"/>
    <property type="molecule type" value="Genomic_DNA"/>
</dbReference>
<accession>A0A0F9NK51</accession>
<reference evidence="2" key="1">
    <citation type="journal article" date="2015" name="Nature">
        <title>Complex archaea that bridge the gap between prokaryotes and eukaryotes.</title>
        <authorList>
            <person name="Spang A."/>
            <person name="Saw J.H."/>
            <person name="Jorgensen S.L."/>
            <person name="Zaremba-Niedzwiedzka K."/>
            <person name="Martijn J."/>
            <person name="Lind A.E."/>
            <person name="van Eijk R."/>
            <person name="Schleper C."/>
            <person name="Guy L."/>
            <person name="Ettema T.J."/>
        </authorList>
    </citation>
    <scope>NUCLEOTIDE SEQUENCE</scope>
</reference>
<comment type="caution">
    <text evidence="2">The sequence shown here is derived from an EMBL/GenBank/DDBJ whole genome shotgun (WGS) entry which is preliminary data.</text>
</comment>
<evidence type="ECO:0000256" key="1">
    <source>
        <dbReference type="SAM" id="MobiDB-lite"/>
    </source>
</evidence>
<name>A0A0F9NK51_9ZZZZ</name>
<dbReference type="AlphaFoldDB" id="A0A0F9NK51"/>
<sequence>MKQTRQSKKRDIPESLLPGRIKQAPEVDGGYAVRESEPRNQGLRRNK</sequence>
<protein>
    <submittedName>
        <fullName evidence="2">Uncharacterized protein</fullName>
    </submittedName>
</protein>
<gene>
    <name evidence="2" type="ORF">LCGC14_0940740</name>
</gene>
<feature type="region of interest" description="Disordered" evidence="1">
    <location>
        <begin position="1"/>
        <end position="47"/>
    </location>
</feature>
<proteinExistence type="predicted"/>
<organism evidence="2">
    <name type="scientific">marine sediment metagenome</name>
    <dbReference type="NCBI Taxonomy" id="412755"/>
    <lineage>
        <taxon>unclassified sequences</taxon>
        <taxon>metagenomes</taxon>
        <taxon>ecological metagenomes</taxon>
    </lineage>
</organism>
<evidence type="ECO:0000313" key="2">
    <source>
        <dbReference type="EMBL" id="KKN19945.1"/>
    </source>
</evidence>